<name>A0ABT5YVL6_9ACTN</name>
<gene>
    <name evidence="1" type="ORF">P2L57_07850</name>
</gene>
<organism evidence="1 2">
    <name type="scientific">Streptantibioticus ferralitis</name>
    <dbReference type="NCBI Taxonomy" id="236510"/>
    <lineage>
        <taxon>Bacteria</taxon>
        <taxon>Bacillati</taxon>
        <taxon>Actinomycetota</taxon>
        <taxon>Actinomycetes</taxon>
        <taxon>Kitasatosporales</taxon>
        <taxon>Streptomycetaceae</taxon>
        <taxon>Streptantibioticus</taxon>
    </lineage>
</organism>
<protein>
    <recommendedName>
        <fullName evidence="3">Lipoprotein</fullName>
    </recommendedName>
</protein>
<accession>A0ABT5YVL6</accession>
<reference evidence="1 2" key="1">
    <citation type="submission" date="2023-03" db="EMBL/GenBank/DDBJ databases">
        <title>Draft genome sequence of type strain Streptomyces ferralitis JCM 14344.</title>
        <authorList>
            <person name="Klaysubun C."/>
            <person name="Duangmal K."/>
        </authorList>
    </citation>
    <scope>NUCLEOTIDE SEQUENCE [LARGE SCALE GENOMIC DNA]</scope>
    <source>
        <strain evidence="1 2">JCM 14344</strain>
    </source>
</reference>
<dbReference type="Proteomes" id="UP001220022">
    <property type="component" value="Unassembled WGS sequence"/>
</dbReference>
<sequence>MTHRTTCRGRTRYGYGPGARRPLAAVALLTLGLAATGCAHKSDAPQDLGRVPIPSAPASPVVPTASAGHAQLVAMGDAVRVSTGSDQALITAAGPDLRLPSTASGRPPDSAPGTITVTVRPVSGSTALRADDLTITDELGHSVRFTSDRPAADASQGQAAVLHLAATYAAGHSTITWKPAGKPVVTWDFEVELD</sequence>
<evidence type="ECO:0008006" key="3">
    <source>
        <dbReference type="Google" id="ProtNLM"/>
    </source>
</evidence>
<keyword evidence="2" id="KW-1185">Reference proteome</keyword>
<comment type="caution">
    <text evidence="1">The sequence shown here is derived from an EMBL/GenBank/DDBJ whole genome shotgun (WGS) entry which is preliminary data.</text>
</comment>
<evidence type="ECO:0000313" key="2">
    <source>
        <dbReference type="Proteomes" id="UP001220022"/>
    </source>
</evidence>
<evidence type="ECO:0000313" key="1">
    <source>
        <dbReference type="EMBL" id="MDF2255636.1"/>
    </source>
</evidence>
<proteinExistence type="predicted"/>
<dbReference type="RefSeq" id="WP_275810466.1">
    <property type="nucleotide sequence ID" value="NZ_BAAANM010000017.1"/>
</dbReference>
<dbReference type="EMBL" id="JARHTQ010000004">
    <property type="protein sequence ID" value="MDF2255636.1"/>
    <property type="molecule type" value="Genomic_DNA"/>
</dbReference>